<sequence>MAVDVYEDDCELVNITHTNANKIFSGPEIHTSTPSSMRQCNLPAAIFRSQLVNSNSVKLFFAPPVCLLQSKFDLKSTQFGPNFIVQPAVRPLKFGTFGGYQ</sequence>
<gene>
    <name evidence="1" type="ORF">EAE98_003810</name>
</gene>
<name>A0ABQ7IRS0_9HELO</name>
<comment type="caution">
    <text evidence="1">The sequence shown here is derived from an EMBL/GenBank/DDBJ whole genome shotgun (WGS) entry which is preliminary data.</text>
</comment>
<dbReference type="EMBL" id="RCSX01000007">
    <property type="protein sequence ID" value="KAF7932511.1"/>
    <property type="molecule type" value="Genomic_DNA"/>
</dbReference>
<accession>A0ABQ7IRS0</accession>
<protein>
    <submittedName>
        <fullName evidence="1">Uncharacterized protein</fullName>
    </submittedName>
</protein>
<proteinExistence type="predicted"/>
<evidence type="ECO:0000313" key="1">
    <source>
        <dbReference type="EMBL" id="KAF7932511.1"/>
    </source>
</evidence>
<dbReference type="Proteomes" id="UP000783213">
    <property type="component" value="Unassembled WGS sequence"/>
</dbReference>
<dbReference type="GeneID" id="62230584"/>
<keyword evidence="2" id="KW-1185">Reference proteome</keyword>
<organism evidence="1 2">
    <name type="scientific">Botrytis deweyae</name>
    <dbReference type="NCBI Taxonomy" id="2478750"/>
    <lineage>
        <taxon>Eukaryota</taxon>
        <taxon>Fungi</taxon>
        <taxon>Dikarya</taxon>
        <taxon>Ascomycota</taxon>
        <taxon>Pezizomycotina</taxon>
        <taxon>Leotiomycetes</taxon>
        <taxon>Helotiales</taxon>
        <taxon>Sclerotiniaceae</taxon>
        <taxon>Botrytis</taxon>
    </lineage>
</organism>
<reference evidence="1 2" key="1">
    <citation type="journal article" date="2020" name="Genome Biol. Evol.">
        <title>Comparative genomics of Sclerotiniaceae.</title>
        <authorList>
            <person name="Valero Jimenez C.A."/>
            <person name="Steentjes M."/>
            <person name="Scholten O.E."/>
            <person name="Van Kan J.A.L."/>
        </authorList>
    </citation>
    <scope>NUCLEOTIDE SEQUENCE [LARGE SCALE GENOMIC DNA]</scope>
    <source>
        <strain evidence="1 2">B1</strain>
    </source>
</reference>
<evidence type="ECO:0000313" key="2">
    <source>
        <dbReference type="Proteomes" id="UP000783213"/>
    </source>
</evidence>
<dbReference type="RefSeq" id="XP_038811903.1">
    <property type="nucleotide sequence ID" value="XM_038951430.1"/>
</dbReference>